<reference evidence="4 5" key="1">
    <citation type="submission" date="2013-03" db="EMBL/GenBank/DDBJ databases">
        <title>The Genome Sequence of Capronia coronata CBS 617.96.</title>
        <authorList>
            <consortium name="The Broad Institute Genomics Platform"/>
            <person name="Cuomo C."/>
            <person name="de Hoog S."/>
            <person name="Gorbushina A."/>
            <person name="Walker B."/>
            <person name="Young S.K."/>
            <person name="Zeng Q."/>
            <person name="Gargeya S."/>
            <person name="Fitzgerald M."/>
            <person name="Haas B."/>
            <person name="Abouelleil A."/>
            <person name="Allen A.W."/>
            <person name="Alvarado L."/>
            <person name="Arachchi H.M."/>
            <person name="Berlin A.M."/>
            <person name="Chapman S.B."/>
            <person name="Gainer-Dewar J."/>
            <person name="Goldberg J."/>
            <person name="Griggs A."/>
            <person name="Gujja S."/>
            <person name="Hansen M."/>
            <person name="Howarth C."/>
            <person name="Imamovic A."/>
            <person name="Ireland A."/>
            <person name="Larimer J."/>
            <person name="McCowan C."/>
            <person name="Murphy C."/>
            <person name="Pearson M."/>
            <person name="Poon T.W."/>
            <person name="Priest M."/>
            <person name="Roberts A."/>
            <person name="Saif S."/>
            <person name="Shea T."/>
            <person name="Sisk P."/>
            <person name="Sykes S."/>
            <person name="Wortman J."/>
            <person name="Nusbaum C."/>
            <person name="Birren B."/>
        </authorList>
    </citation>
    <scope>NUCLEOTIDE SEQUENCE [LARGE SCALE GENOMIC DNA]</scope>
    <source>
        <strain evidence="4 5">CBS 617.96</strain>
    </source>
</reference>
<sequence length="630" mass="70744">MTDNDTAEPVLRRGHQTDKIVPKIVGQADKLQQKYQGQTGTGSSDKKGPPGGFDPTPLPSVPPGYTLRITFHKAENLPFADLKTLSSDPYILAILQTDVPKRHKQDPDVQWRTPTIHRNTNPEWNTEWIVANVPKSGFFLKCRLYDEDPSDHDDRLGNAHIVVHHIDDNWKGMSHERFNLKKRMGSKRAYTLRGAAALVSRRVKMGGHLIVSVENLGRTKAESGGHVYTVGPLAWSRHFSPLIGRLVGIKDTEQGQDGKKTEKYNFQAIQLQLQGPVPADLYHRYVEFRPFIAGMFTAHSLRGRLLNRALHHQHARIYNYDRTTKYGLFQEPCMELTKQFLEFVHYDEGGRIFTYVLTLDAQMRFTETGKEFGVDLLSKHTMHSDVSIYIAFSGEFFIRRIRQAHLHRKDKNVDPASGTHPPAPDPEDTKNGNGIKKNNKRKDNNKEGAQSRTSGGITPSRDPSDYELIIDNDSGTYRPNAQKLPLLREYLSHNFPGLKVVTLDCQADEEKMKKLKNEQRERKKQSGQQVMYLQNLSMSSLSSSDEERLEAGAPDGQRKESTYKHGMHKLMDGGKDQHHDGGSPESGKVDASAERQEVERNGEGGGGGGGGNDEPAVHGSPAGQEPEKQQ</sequence>
<evidence type="ECO:0000256" key="1">
    <source>
        <dbReference type="SAM" id="Coils"/>
    </source>
</evidence>
<dbReference type="STRING" id="1182541.W9ZPB4"/>
<feature type="compositionally biased region" description="Basic and acidic residues" evidence="2">
    <location>
        <begin position="545"/>
        <end position="602"/>
    </location>
</feature>
<proteinExistence type="predicted"/>
<feature type="domain" description="C2" evidence="3">
    <location>
        <begin position="47"/>
        <end position="177"/>
    </location>
</feature>
<dbReference type="EMBL" id="AMWN01000001">
    <property type="protein sequence ID" value="EXJ96324.1"/>
    <property type="molecule type" value="Genomic_DNA"/>
</dbReference>
<dbReference type="GeneID" id="19156352"/>
<feature type="coiled-coil region" evidence="1">
    <location>
        <begin position="498"/>
        <end position="525"/>
    </location>
</feature>
<feature type="region of interest" description="Disordered" evidence="2">
    <location>
        <begin position="539"/>
        <end position="630"/>
    </location>
</feature>
<dbReference type="AlphaFoldDB" id="W9ZPB4"/>
<dbReference type="SUPFAM" id="SSF49562">
    <property type="entry name" value="C2 domain (Calcium/lipid-binding domain, CaLB)"/>
    <property type="match status" value="1"/>
</dbReference>
<dbReference type="PROSITE" id="PS50004">
    <property type="entry name" value="C2"/>
    <property type="match status" value="1"/>
</dbReference>
<dbReference type="Pfam" id="PF00168">
    <property type="entry name" value="C2"/>
    <property type="match status" value="1"/>
</dbReference>
<dbReference type="HOGENOM" id="CLU_022666_2_0_1"/>
<dbReference type="Gene3D" id="2.60.40.150">
    <property type="entry name" value="C2 domain"/>
    <property type="match status" value="1"/>
</dbReference>
<dbReference type="SMART" id="SM00239">
    <property type="entry name" value="C2"/>
    <property type="match status" value="1"/>
</dbReference>
<accession>W9ZPB4</accession>
<evidence type="ECO:0000313" key="4">
    <source>
        <dbReference type="EMBL" id="EXJ96324.1"/>
    </source>
</evidence>
<keyword evidence="1" id="KW-0175">Coiled coil</keyword>
<dbReference type="Proteomes" id="UP000019484">
    <property type="component" value="Unassembled WGS sequence"/>
</dbReference>
<dbReference type="InterPro" id="IPR035892">
    <property type="entry name" value="C2_domain_sf"/>
</dbReference>
<feature type="compositionally biased region" description="Gly residues" evidence="2">
    <location>
        <begin position="603"/>
        <end position="612"/>
    </location>
</feature>
<dbReference type="OrthoDB" id="73919at2759"/>
<comment type="caution">
    <text evidence="4">The sequence shown here is derived from an EMBL/GenBank/DDBJ whole genome shotgun (WGS) entry which is preliminary data.</text>
</comment>
<feature type="region of interest" description="Disordered" evidence="2">
    <location>
        <begin position="408"/>
        <end position="478"/>
    </location>
</feature>
<protein>
    <recommendedName>
        <fullName evidence="3">C2 domain-containing protein</fullName>
    </recommendedName>
</protein>
<gene>
    <name evidence="4" type="ORF">A1O1_01450</name>
</gene>
<feature type="region of interest" description="Disordered" evidence="2">
    <location>
        <begin position="1"/>
        <end position="61"/>
    </location>
</feature>
<evidence type="ECO:0000259" key="3">
    <source>
        <dbReference type="PROSITE" id="PS50004"/>
    </source>
</evidence>
<evidence type="ECO:0000313" key="5">
    <source>
        <dbReference type="Proteomes" id="UP000019484"/>
    </source>
</evidence>
<dbReference type="PANTHER" id="PTHR47800">
    <property type="entry name" value="C2 DOMAIN-CONTAINING PROTEIN"/>
    <property type="match status" value="1"/>
</dbReference>
<dbReference type="PANTHER" id="PTHR47800:SF5">
    <property type="entry name" value="FER-1-LIKE PROTEIN 6"/>
    <property type="match status" value="1"/>
</dbReference>
<evidence type="ECO:0000256" key="2">
    <source>
        <dbReference type="SAM" id="MobiDB-lite"/>
    </source>
</evidence>
<name>W9ZPB4_9EURO</name>
<keyword evidence="5" id="KW-1185">Reference proteome</keyword>
<organism evidence="4 5">
    <name type="scientific">Capronia coronata CBS 617.96</name>
    <dbReference type="NCBI Taxonomy" id="1182541"/>
    <lineage>
        <taxon>Eukaryota</taxon>
        <taxon>Fungi</taxon>
        <taxon>Dikarya</taxon>
        <taxon>Ascomycota</taxon>
        <taxon>Pezizomycotina</taxon>
        <taxon>Eurotiomycetes</taxon>
        <taxon>Chaetothyriomycetidae</taxon>
        <taxon>Chaetothyriales</taxon>
        <taxon>Herpotrichiellaceae</taxon>
        <taxon>Capronia</taxon>
    </lineage>
</organism>
<dbReference type="GO" id="GO:0010628">
    <property type="term" value="P:positive regulation of gene expression"/>
    <property type="evidence" value="ECO:0007669"/>
    <property type="project" value="TreeGrafter"/>
</dbReference>
<dbReference type="RefSeq" id="XP_007720553.1">
    <property type="nucleotide sequence ID" value="XM_007722363.1"/>
</dbReference>
<feature type="compositionally biased region" description="Polar residues" evidence="2">
    <location>
        <begin position="33"/>
        <end position="43"/>
    </location>
</feature>
<dbReference type="InterPro" id="IPR000008">
    <property type="entry name" value="C2_dom"/>
</dbReference>
<dbReference type="eggNOG" id="ENOG502S2KW">
    <property type="taxonomic scope" value="Eukaryota"/>
</dbReference>